<keyword evidence="4 9" id="KW-0645">Protease</keyword>
<gene>
    <name evidence="13" type="ORF">HBF25_21295</name>
</gene>
<organism evidence="13 14">
    <name type="scientific">Luteibacter anthropi</name>
    <dbReference type="NCBI Taxonomy" id="564369"/>
    <lineage>
        <taxon>Bacteria</taxon>
        <taxon>Pseudomonadati</taxon>
        <taxon>Pseudomonadota</taxon>
        <taxon>Gammaproteobacteria</taxon>
        <taxon>Lysobacterales</taxon>
        <taxon>Rhodanobacteraceae</taxon>
        <taxon>Luteibacter</taxon>
    </lineage>
</organism>
<dbReference type="EMBL" id="JAARLZ010000017">
    <property type="protein sequence ID" value="NII08926.1"/>
    <property type="molecule type" value="Genomic_DNA"/>
</dbReference>
<evidence type="ECO:0000313" key="14">
    <source>
        <dbReference type="Proteomes" id="UP000490980"/>
    </source>
</evidence>
<evidence type="ECO:0000256" key="7">
    <source>
        <dbReference type="ARBA" id="ARBA00022825"/>
    </source>
</evidence>
<comment type="similarity">
    <text evidence="2 9 10">Belongs to the peptidase S8 family.</text>
</comment>
<name>A0A7X5UEE3_9GAMM</name>
<proteinExistence type="inferred from homology"/>
<keyword evidence="3" id="KW-0964">Secreted</keyword>
<evidence type="ECO:0000313" key="13">
    <source>
        <dbReference type="EMBL" id="NII08926.1"/>
    </source>
</evidence>
<dbReference type="PANTHER" id="PTHR43806:SF11">
    <property type="entry name" value="CEREVISIN-RELATED"/>
    <property type="match status" value="1"/>
</dbReference>
<keyword evidence="7 9" id="KW-0720">Serine protease</keyword>
<dbReference type="FunFam" id="3.40.50.200:FF:000022">
    <property type="entry name" value="Extracellular protease"/>
    <property type="match status" value="1"/>
</dbReference>
<dbReference type="SUPFAM" id="SSF52743">
    <property type="entry name" value="Subtilisin-like"/>
    <property type="match status" value="1"/>
</dbReference>
<dbReference type="Proteomes" id="UP000490980">
    <property type="component" value="Unassembled WGS sequence"/>
</dbReference>
<dbReference type="PANTHER" id="PTHR43806">
    <property type="entry name" value="PEPTIDASE S8"/>
    <property type="match status" value="1"/>
</dbReference>
<feature type="active site" description="Charge relay system" evidence="9">
    <location>
        <position position="378"/>
    </location>
</feature>
<evidence type="ECO:0000256" key="11">
    <source>
        <dbReference type="SAM" id="MobiDB-lite"/>
    </source>
</evidence>
<dbReference type="InterPro" id="IPR036852">
    <property type="entry name" value="Peptidase_S8/S53_dom_sf"/>
</dbReference>
<feature type="region of interest" description="Disordered" evidence="11">
    <location>
        <begin position="163"/>
        <end position="184"/>
    </location>
</feature>
<feature type="active site" description="Charge relay system" evidence="9">
    <location>
        <position position="139"/>
    </location>
</feature>
<feature type="region of interest" description="Disordered" evidence="11">
    <location>
        <begin position="32"/>
        <end position="51"/>
    </location>
</feature>
<feature type="domain" description="Peptidase S8/S53" evidence="12">
    <location>
        <begin position="130"/>
        <end position="425"/>
    </location>
</feature>
<dbReference type="InterPro" id="IPR022398">
    <property type="entry name" value="Peptidase_S8_His-AS"/>
</dbReference>
<sequence length="447" mass="46620">MRCPFAVVVILALGTFSEGALSSTRYIVRFSSPQSVSETKPPGKRVRRSAAPTQDIAANRLRSLGADAAVYEQEVADADALRALPGVVSVEEDRRLQLTAVTDPLWRRQWYMHDPRYGTDAEVAWRYTQGDGAVVAVVDSGIVSHREFEGRLLPGYDFLSDAQEARDGDERDADPTDEGDWRDPGECGSLVAHPSSWHGTHVAGLAVARGGNSYGVVGVAPGAMLLPVRAAGMCGAWTSDVVDAITWASGGDVEGVPPVERRADVINLSLGGPGACGEAFASAIAAAQARGSVIVVAAGNNGVKASTFSPANCPGVISVGALARDGSQAWYSNHGDGLTLSAPGGSKSGIRRDDIVSTLDLGRTSATRPVFGYLAGTSMAAPQVAGLVALMRSADPQISVEEVRQQLVDNARPVQGRCPKGCGAGVMDAGATVDAVVEDRARREATR</sequence>
<dbReference type="PROSITE" id="PS00138">
    <property type="entry name" value="SUBTILASE_SER"/>
    <property type="match status" value="1"/>
</dbReference>
<dbReference type="InterPro" id="IPR023828">
    <property type="entry name" value="Peptidase_S8_Ser-AS"/>
</dbReference>
<dbReference type="InterPro" id="IPR050131">
    <property type="entry name" value="Peptidase_S8_subtilisin-like"/>
</dbReference>
<reference evidence="13 14" key="1">
    <citation type="submission" date="2020-03" db="EMBL/GenBank/DDBJ databases">
        <authorList>
            <person name="Lai Q."/>
        </authorList>
    </citation>
    <scope>NUCLEOTIDE SEQUENCE [LARGE SCALE GENOMIC DNA]</scope>
    <source>
        <strain evidence="13 14">CCUG 25036</strain>
    </source>
</reference>
<dbReference type="GO" id="GO:0006508">
    <property type="term" value="P:proteolysis"/>
    <property type="evidence" value="ECO:0007669"/>
    <property type="project" value="UniProtKB-KW"/>
</dbReference>
<dbReference type="PRINTS" id="PR00723">
    <property type="entry name" value="SUBTILISIN"/>
</dbReference>
<protein>
    <submittedName>
        <fullName evidence="13">S8 family serine peptidase</fullName>
    </submittedName>
</protein>
<comment type="subcellular location">
    <subcellularLocation>
        <location evidence="1">Secreted</location>
    </subcellularLocation>
</comment>
<dbReference type="GO" id="GO:0005576">
    <property type="term" value="C:extracellular region"/>
    <property type="evidence" value="ECO:0007669"/>
    <property type="project" value="UniProtKB-SubCell"/>
</dbReference>
<keyword evidence="6 9" id="KW-0378">Hydrolase</keyword>
<evidence type="ECO:0000256" key="1">
    <source>
        <dbReference type="ARBA" id="ARBA00004613"/>
    </source>
</evidence>
<dbReference type="InterPro" id="IPR000209">
    <property type="entry name" value="Peptidase_S8/S53_dom"/>
</dbReference>
<dbReference type="InterPro" id="IPR034176">
    <property type="entry name" value="Peptidases_S8_13"/>
</dbReference>
<evidence type="ECO:0000256" key="9">
    <source>
        <dbReference type="PROSITE-ProRule" id="PRU01240"/>
    </source>
</evidence>
<keyword evidence="14" id="KW-1185">Reference proteome</keyword>
<evidence type="ECO:0000256" key="2">
    <source>
        <dbReference type="ARBA" id="ARBA00011073"/>
    </source>
</evidence>
<dbReference type="PROSITE" id="PS00137">
    <property type="entry name" value="SUBTILASE_HIS"/>
    <property type="match status" value="1"/>
</dbReference>
<accession>A0A7X5UEE3</accession>
<evidence type="ECO:0000256" key="10">
    <source>
        <dbReference type="RuleBase" id="RU003355"/>
    </source>
</evidence>
<dbReference type="CDD" id="cd07496">
    <property type="entry name" value="Peptidases_S8_13"/>
    <property type="match status" value="1"/>
</dbReference>
<dbReference type="InterPro" id="IPR015500">
    <property type="entry name" value="Peptidase_S8_subtilisin-rel"/>
</dbReference>
<evidence type="ECO:0000256" key="6">
    <source>
        <dbReference type="ARBA" id="ARBA00022801"/>
    </source>
</evidence>
<dbReference type="RefSeq" id="WP_166952640.1">
    <property type="nucleotide sequence ID" value="NZ_JAARLZ010000017.1"/>
</dbReference>
<dbReference type="PROSITE" id="PS51892">
    <property type="entry name" value="SUBTILASE"/>
    <property type="match status" value="1"/>
</dbReference>
<dbReference type="GO" id="GO:0004252">
    <property type="term" value="F:serine-type endopeptidase activity"/>
    <property type="evidence" value="ECO:0007669"/>
    <property type="project" value="UniProtKB-UniRule"/>
</dbReference>
<dbReference type="PROSITE" id="PS00136">
    <property type="entry name" value="SUBTILASE_ASP"/>
    <property type="match status" value="1"/>
</dbReference>
<dbReference type="Gene3D" id="3.40.50.200">
    <property type="entry name" value="Peptidase S8/S53 domain"/>
    <property type="match status" value="1"/>
</dbReference>
<comment type="caution">
    <text evidence="13">The sequence shown here is derived from an EMBL/GenBank/DDBJ whole genome shotgun (WGS) entry which is preliminary data.</text>
</comment>
<evidence type="ECO:0000256" key="5">
    <source>
        <dbReference type="ARBA" id="ARBA00022729"/>
    </source>
</evidence>
<dbReference type="InterPro" id="IPR023827">
    <property type="entry name" value="Peptidase_S8_Asp-AS"/>
</dbReference>
<evidence type="ECO:0000259" key="12">
    <source>
        <dbReference type="Pfam" id="PF00082"/>
    </source>
</evidence>
<evidence type="ECO:0000256" key="3">
    <source>
        <dbReference type="ARBA" id="ARBA00022525"/>
    </source>
</evidence>
<keyword evidence="8" id="KW-0865">Zymogen</keyword>
<evidence type="ECO:0000256" key="4">
    <source>
        <dbReference type="ARBA" id="ARBA00022670"/>
    </source>
</evidence>
<evidence type="ECO:0000256" key="8">
    <source>
        <dbReference type="ARBA" id="ARBA00023145"/>
    </source>
</evidence>
<dbReference type="Pfam" id="PF00082">
    <property type="entry name" value="Peptidase_S8"/>
    <property type="match status" value="1"/>
</dbReference>
<dbReference type="AlphaFoldDB" id="A0A7X5UEE3"/>
<keyword evidence="5" id="KW-0732">Signal</keyword>
<feature type="active site" description="Charge relay system" evidence="9">
    <location>
        <position position="198"/>
    </location>
</feature>